<evidence type="ECO:0000256" key="2">
    <source>
        <dbReference type="ARBA" id="ARBA00023180"/>
    </source>
</evidence>
<dbReference type="InterPro" id="IPR006626">
    <property type="entry name" value="PbH1"/>
</dbReference>
<dbReference type="PANTHER" id="PTHR46769:SF2">
    <property type="entry name" value="FIBROCYSTIN-L ISOFORM 2 PRECURSOR-RELATED"/>
    <property type="match status" value="1"/>
</dbReference>
<dbReference type="Proteomes" id="UP000001307">
    <property type="component" value="Unassembled WGS sequence"/>
</dbReference>
<feature type="domain" description="G8" evidence="3">
    <location>
        <begin position="200"/>
        <end position="333"/>
    </location>
</feature>
<accession>E4XDQ2</accession>
<dbReference type="InterPro" id="IPR052387">
    <property type="entry name" value="Fibrocystin"/>
</dbReference>
<dbReference type="InterPro" id="IPR002909">
    <property type="entry name" value="IPT_dom"/>
</dbReference>
<dbReference type="EMBL" id="FN653039">
    <property type="protein sequence ID" value="CBY19291.1"/>
    <property type="molecule type" value="Genomic_DNA"/>
</dbReference>
<dbReference type="InterPro" id="IPR014756">
    <property type="entry name" value="Ig_E-set"/>
</dbReference>
<sequence>MNYLHLEFLRKMKISFQNVKNSWHRRSDILFRNFYNKASFATVDGIDCSLQAVNGDGSELTCIFEYLGHITESGTAAVVITVTDKSTSSILTAQSSVFVDITLTPMITGFSPTRGGSAGGTRITFTGANLDAGDAVIVSIHGVVCITLSRISSELICETEPYSGLNFPVQPQIEFTNFGNGLFSSDDLEFWYIDRWSSTFTWGCTDGSCKPMAGDIVVIPEEKVIILDESTPILAVLIVDGGTVLWDRKHGIELSLEYAVVTNGVHFEIGNEDEPFCDPSGDRSIPFDATITMYGHQRSVELPIYGAKVFAVRRGTIDLHGCRVHTSWTHMETTVEAGDNSITLIADDWVAGDQIIIATMGDLMKLHHSETAYISSVSEDGYTLTLNDTLRFRHMAECADGFDWAGTICQRAEVGLLSKNVKFQGNRNLDWIEDLDECELGIGTAFGTQTCFQNRFGHEVGSDQFGGHLFLHIVDSARVQFCEFNFVVQAFRLGRYPIHLHMTGDVDNKNTYIRGNSIHETFNRALTMHGIHNLLVEHNVAFNVMGLTFFLEDGIEEDNVIQYNLAVMTKKSSSLLNIDSIPSSFWMPNPNNIVRHNAVAGSTHFGYWFNSPTHPTGPSATRDICCKQRPLGEFWNNTVRSSGAPKALNIGEIPANATMPEGVDPNSVSTHGTMSEIAGLAGKETYLNSFGVCPGVDCPGNVQAFVRSLVIGRMKTDSHVNSCGSMGIETPWEEFAFTVHDIHFFNFDSPGSGVCTAVNPCYGSDAFDCAATTWYTDVRWTNSPRKITTDWEHEYAIRDIDGSFTENGGEEGYVVPRSGAYDPNHCSTVWPGPDGANAKFVGRGVQICPYENGKFKPHRFPFNNVSPPALHGTNTKVISPFGTATSPFRVCRPLGRGWMMLLAQGQEHVLSWDGYEHVTNISYSAQMFTLEQNHYVHIAHEFYQRIDYTNNLDYYITSDEEFINTRILVSIRLLKTPTVITSAPVMLLTRNIVIDGSDGANGQVGGRVLIASTVEKEGDDTIFRSGYGQFSYVQFKQMGQFGYNAEKDSRFQLLFYNIDPTASGDRKQSYVRGCSFFHGLNTAIGSGIGVNGLEMTDNVIVGAPEDGIRILGDNAIVNNNAIASIWERSVWAKLMQGNSDFDEALIPAGIDFKTAQCLTMKNNHIAGVMGPCFHGFGQTCTGDLEECTADVHSTDPKVSGNVGSGCLIGYNILKQPLGRCQKVSGFFLHRTTTAVYFQSTTQRLVVSDNVLVDNSVALYTVHAGPNAESKRYDPKASVLHKNNIIKIILSFVKTPAIYGRTCVVANAFTKFNGRCGNNDVIFNSNKMMEDYSHPTYFKEGNTFDTNIADISKIAKFMRPNTKLVNIADCVDLHCDGHKKQMIIDETGDLLGTPGLLHSESEYKWEGVTRNGHTYTDTRPGLGDYRIPKGMLTTLDGNRIPVDDYAPEKGVVRDENCSYEAALPGWKCTDSLKMFMMNYQFMGVDHMVRRVSPLTIRSETGYIDIINGPADHSCCIGYACMIRLSTFWSHQACNLHYDYYFTSTIPKRMNFHLPDYNEKCKIYVTFYTQKPNRIDVKQDGIYMIPTNARYIGDNIEWERPRREIHLPSLDGINTAAGTIFFDRQEQAIHMILETGHIYGLQVKSTLILELDVMTELTNDEFYDNGNIAVNIAALLRISPSRIKIVNVIRETNDERISGKQGNTETAFLILKGKQGNKETAIVKKRETGKQFPCFSLDVFFVKIPQQ</sequence>
<dbReference type="Pfam" id="PF01833">
    <property type="entry name" value="TIG"/>
    <property type="match status" value="1"/>
</dbReference>
<organism evidence="4">
    <name type="scientific">Oikopleura dioica</name>
    <name type="common">Tunicate</name>
    <dbReference type="NCBI Taxonomy" id="34765"/>
    <lineage>
        <taxon>Eukaryota</taxon>
        <taxon>Metazoa</taxon>
        <taxon>Chordata</taxon>
        <taxon>Tunicata</taxon>
        <taxon>Appendicularia</taxon>
        <taxon>Copelata</taxon>
        <taxon>Oikopleuridae</taxon>
        <taxon>Oikopleura</taxon>
    </lineage>
</organism>
<keyword evidence="2" id="KW-0325">Glycoprotein</keyword>
<protein>
    <recommendedName>
        <fullName evidence="3">G8 domain-containing protein</fullName>
    </recommendedName>
</protein>
<dbReference type="OrthoDB" id="120976at2759"/>
<dbReference type="InterPro" id="IPR013783">
    <property type="entry name" value="Ig-like_fold"/>
</dbReference>
<keyword evidence="5" id="KW-1185">Reference proteome</keyword>
<name>E4XDQ2_OIKDI</name>
<reference evidence="4" key="1">
    <citation type="journal article" date="2010" name="Science">
        <title>Plasticity of animal genome architecture unmasked by rapid evolution of a pelagic tunicate.</title>
        <authorList>
            <person name="Denoeud F."/>
            <person name="Henriet S."/>
            <person name="Mungpakdee S."/>
            <person name="Aury J.M."/>
            <person name="Da Silva C."/>
            <person name="Brinkmann H."/>
            <person name="Mikhaleva J."/>
            <person name="Olsen L.C."/>
            <person name="Jubin C."/>
            <person name="Canestro C."/>
            <person name="Bouquet J.M."/>
            <person name="Danks G."/>
            <person name="Poulain J."/>
            <person name="Campsteijn C."/>
            <person name="Adamski M."/>
            <person name="Cross I."/>
            <person name="Yadetie F."/>
            <person name="Muffato M."/>
            <person name="Louis A."/>
            <person name="Butcher S."/>
            <person name="Tsagkogeorga G."/>
            <person name="Konrad A."/>
            <person name="Singh S."/>
            <person name="Jensen M.F."/>
            <person name="Cong E.H."/>
            <person name="Eikeseth-Otteraa H."/>
            <person name="Noel B."/>
            <person name="Anthouard V."/>
            <person name="Porcel B.M."/>
            <person name="Kachouri-Lafond R."/>
            <person name="Nishino A."/>
            <person name="Ugolini M."/>
            <person name="Chourrout P."/>
            <person name="Nishida H."/>
            <person name="Aasland R."/>
            <person name="Huzurbazar S."/>
            <person name="Westhof E."/>
            <person name="Delsuc F."/>
            <person name="Lehrach H."/>
            <person name="Reinhardt R."/>
            <person name="Weissenbach J."/>
            <person name="Roy S.W."/>
            <person name="Artiguenave F."/>
            <person name="Postlethwait J.H."/>
            <person name="Manak J.R."/>
            <person name="Thompson E.M."/>
            <person name="Jaillon O."/>
            <person name="Du Pasquier L."/>
            <person name="Boudinot P."/>
            <person name="Liberles D.A."/>
            <person name="Volff J.N."/>
            <person name="Philippe H."/>
            <person name="Lenhard B."/>
            <person name="Roest Crollius H."/>
            <person name="Wincker P."/>
            <person name="Chourrout D."/>
        </authorList>
    </citation>
    <scope>NUCLEOTIDE SEQUENCE [LARGE SCALE GENOMIC DNA]</scope>
</reference>
<evidence type="ECO:0000313" key="4">
    <source>
        <dbReference type="EMBL" id="CBY19291.1"/>
    </source>
</evidence>
<dbReference type="InterPro" id="IPR019316">
    <property type="entry name" value="G8_domain"/>
</dbReference>
<evidence type="ECO:0000313" key="5">
    <source>
        <dbReference type="Proteomes" id="UP000001307"/>
    </source>
</evidence>
<gene>
    <name evidence="4" type="ORF">GSOID_T00008299001</name>
</gene>
<dbReference type="PROSITE" id="PS51484">
    <property type="entry name" value="G8"/>
    <property type="match status" value="1"/>
</dbReference>
<evidence type="ECO:0000256" key="1">
    <source>
        <dbReference type="ARBA" id="ARBA00022729"/>
    </source>
</evidence>
<proteinExistence type="predicted"/>
<dbReference type="PANTHER" id="PTHR46769">
    <property type="entry name" value="POLYCYSTIC KIDNEY AND HEPATIC DISEASE 1 (AUTOSOMAL RECESSIVE)-LIKE 1"/>
    <property type="match status" value="1"/>
</dbReference>
<dbReference type="Gene3D" id="2.60.40.10">
    <property type="entry name" value="Immunoglobulins"/>
    <property type="match status" value="1"/>
</dbReference>
<dbReference type="SMART" id="SM01225">
    <property type="entry name" value="G8"/>
    <property type="match status" value="1"/>
</dbReference>
<dbReference type="SUPFAM" id="SSF81296">
    <property type="entry name" value="E set domains"/>
    <property type="match status" value="1"/>
</dbReference>
<dbReference type="InterPro" id="IPR055401">
    <property type="entry name" value="CEMIP_beta-hel_dom"/>
</dbReference>
<keyword evidence="1" id="KW-0732">Signal</keyword>
<dbReference type="SMART" id="SM00710">
    <property type="entry name" value="PbH1"/>
    <property type="match status" value="5"/>
</dbReference>
<evidence type="ECO:0000259" key="3">
    <source>
        <dbReference type="PROSITE" id="PS51484"/>
    </source>
</evidence>
<dbReference type="SMART" id="SM00429">
    <property type="entry name" value="IPT"/>
    <property type="match status" value="1"/>
</dbReference>
<dbReference type="InParanoid" id="E4XDQ2"/>
<dbReference type="Pfam" id="PF24606">
    <property type="entry name" value="CEMIP_beta-hel"/>
    <property type="match status" value="1"/>
</dbReference>
<dbReference type="Pfam" id="PF10162">
    <property type="entry name" value="G8"/>
    <property type="match status" value="1"/>
</dbReference>